<dbReference type="Proteomes" id="UP000195787">
    <property type="component" value="Unassembled WGS sequence"/>
</dbReference>
<dbReference type="RefSeq" id="WP_086991150.1">
    <property type="nucleotide sequence ID" value="NZ_FUHU01000020.1"/>
</dbReference>
<accession>A0A1R4FAU7</accession>
<proteinExistence type="predicted"/>
<dbReference type="Pfam" id="PF04069">
    <property type="entry name" value="OpuAC"/>
    <property type="match status" value="1"/>
</dbReference>
<evidence type="ECO:0000313" key="3">
    <source>
        <dbReference type="EMBL" id="SJM52922.1"/>
    </source>
</evidence>
<gene>
    <name evidence="3" type="ORF">CZ674_03485</name>
</gene>
<dbReference type="Gene3D" id="3.40.190.10">
    <property type="entry name" value="Periplasmic binding protein-like II"/>
    <property type="match status" value="1"/>
</dbReference>
<dbReference type="AlphaFoldDB" id="A0A1R4FAU7"/>
<dbReference type="PROSITE" id="PS51257">
    <property type="entry name" value="PROKAR_LIPOPROTEIN"/>
    <property type="match status" value="1"/>
</dbReference>
<dbReference type="GO" id="GO:0022857">
    <property type="term" value="F:transmembrane transporter activity"/>
    <property type="evidence" value="ECO:0007669"/>
    <property type="project" value="InterPro"/>
</dbReference>
<feature type="signal peptide" evidence="1">
    <location>
        <begin position="1"/>
        <end position="22"/>
    </location>
</feature>
<protein>
    <submittedName>
        <fullName evidence="3">L-proline glycine betaine binding ABC transporter protein ProX (TC 3.A.1.12.1)</fullName>
    </submittedName>
</protein>
<keyword evidence="1" id="KW-0732">Signal</keyword>
<sequence length="305" mass="32442">MRKFNKFTAMLAVGAVALTGCAASDPLAEDGGGGDDESAATGAITVGSADFLESQVLAKIYSIALQDAGLEVEERLGIGSREVYMLALEDGSIDVVPEYIGALLRYIDPESTETEYDDVLAALDESMPEGIVHLDPSEAANSNTLSVTADTAEEYGLETFSDVTEHASEWSIGGPPEWEQRQNGILGLQDIYGMEFKQFVALDAGGPLSVTALQNGQVEVANLFTTNPVFGEGELVYLEDDQQLFAVENVTPVATESKLTDEAIAVLNEISAALTTDHLIEMNEQGDAGVPLEQIAQEWIDANLG</sequence>
<dbReference type="SUPFAM" id="SSF53850">
    <property type="entry name" value="Periplasmic binding protein-like II"/>
    <property type="match status" value="1"/>
</dbReference>
<keyword evidence="4" id="KW-1185">Reference proteome</keyword>
<dbReference type="EMBL" id="FUHU01000020">
    <property type="protein sequence ID" value="SJM52922.1"/>
    <property type="molecule type" value="Genomic_DNA"/>
</dbReference>
<evidence type="ECO:0000256" key="1">
    <source>
        <dbReference type="SAM" id="SignalP"/>
    </source>
</evidence>
<dbReference type="Gene3D" id="3.40.190.120">
    <property type="entry name" value="Osmoprotection protein (prox), domain 2"/>
    <property type="match status" value="1"/>
</dbReference>
<feature type="domain" description="ABC-type glycine betaine transport system substrate-binding" evidence="2">
    <location>
        <begin position="43"/>
        <end position="301"/>
    </location>
</feature>
<dbReference type="GO" id="GO:0043190">
    <property type="term" value="C:ATP-binding cassette (ABC) transporter complex"/>
    <property type="evidence" value="ECO:0007669"/>
    <property type="project" value="InterPro"/>
</dbReference>
<organism evidence="3 4">
    <name type="scientific">Agrococcus casei LMG 22410</name>
    <dbReference type="NCBI Taxonomy" id="1255656"/>
    <lineage>
        <taxon>Bacteria</taxon>
        <taxon>Bacillati</taxon>
        <taxon>Actinomycetota</taxon>
        <taxon>Actinomycetes</taxon>
        <taxon>Micrococcales</taxon>
        <taxon>Microbacteriaceae</taxon>
        <taxon>Agrococcus</taxon>
    </lineage>
</organism>
<dbReference type="OrthoDB" id="9781705at2"/>
<name>A0A1R4FAU7_9MICO</name>
<feature type="chain" id="PRO_5038633638" evidence="1">
    <location>
        <begin position="23"/>
        <end position="305"/>
    </location>
</feature>
<dbReference type="GeneID" id="303172268"/>
<reference evidence="3 4" key="1">
    <citation type="submission" date="2017-02" db="EMBL/GenBank/DDBJ databases">
        <authorList>
            <person name="Peterson S.W."/>
        </authorList>
    </citation>
    <scope>NUCLEOTIDE SEQUENCE [LARGE SCALE GENOMIC DNA]</scope>
    <source>
        <strain evidence="3 4">LMG 22410</strain>
    </source>
</reference>
<evidence type="ECO:0000259" key="2">
    <source>
        <dbReference type="Pfam" id="PF04069"/>
    </source>
</evidence>
<dbReference type="InterPro" id="IPR007210">
    <property type="entry name" value="ABC_Gly_betaine_transp_sub-bd"/>
</dbReference>
<evidence type="ECO:0000313" key="4">
    <source>
        <dbReference type="Proteomes" id="UP000195787"/>
    </source>
</evidence>
<dbReference type="CDD" id="cd13606">
    <property type="entry name" value="PBP2_ProX_like"/>
    <property type="match status" value="1"/>
</dbReference>